<evidence type="ECO:0000313" key="3">
    <source>
        <dbReference type="EMBL" id="WNZ27271.1"/>
    </source>
</evidence>
<name>A0AA97ALB5_9CYAN</name>
<accession>A0AA97ALB5</accession>
<gene>
    <name evidence="3" type="ORF">HJG54_30745</name>
</gene>
<sequence length="1315" mass="139297">MLNLLPIETQDIHPVVLQLGIIIGVIQQNQTNYFFDLDWFQNPAPALKNIPNERTNLLTLLRELLGSPIPNPPPDGCAWYAITQQGKPTPCYVVLPKDDSGTSSTIGIGLLYPYADGNVTVTPRLYMPLLALPISGNPVITGQTNNSVAYPIEIGLDLKNTQAHFTSGSVSFDGLELLGKVLFAGTGSSFQLSFLDVQPPGTGPFTTIQELLNSLPGLGLPKDWINVVLASQDVINFLNQKIGTSNETPGTLLVDMGLLQASGQASGQPYVLGDLAKFLNQSPQTLLENFFFTVLSQLSSNTNPLIPLSGQGNGIYVVGEAEGGGATDYGLRLQISDIDLTSSAQTDNSQNSKSNSFQADEPTNASSPQLKLQLGQWLPGETTPSTSWLNRAAPSLTTPSPGLALYLVQADSSNTPSFHPKLELVSLGLTVQGSKDTPLVNTKGVTLAGIDPRMYVSIDFEHPTPVSWGVALRCDDLGLPLGSGLNASSSNNPVAQNLLDADEEFKGFENTSGHAAGYATGHTAAASHALGDEEAQNQDNQAVNPSFSLAAAYSTTMNVQLYDSDGTAADIVWIPIQRAFGPLHCQKIGVGWQNASKLLSFLYYGGVSLAALDIELEGLSVAIPVTTPANLSNYQFDLSGLDITLNADPVEISGGLQETRDAQNNLIYNGEAVIKAGEFSISALGSYTTLNGELNGELNGDPSLFIFAFLTDPLGGPPPCFVTGICGGFGYNRSLILPAIDQIQTFPFVAGLTDSRQVGGTNATPATALAAIAISVPPTRGEDWLAVGLQFTSFELIQSHALLVVEFGKELEIALLGLSTIKLPAEGPETFAYAELELEVVLKPAEGEFSAIAVLTPNSYVLDPSCHLTGGFAFCLWFGSNQHAGDFVLSIGGYHPQFNLAAYSWYPTLPRLGFNWAIDSSLTISGEAYFALTPSCVMGGGRLQALYQDGGLQAWFIAHADFLMFWKPFSYTASVGIDIGVAYTFTFFGTHTIKLEIGADLNLWGPPTGGTVHVTLWIVSFTIPFGPPQTPPPNIGWTEFQALLPHSNAPQVSPTALGGDQVVVDLAVCHIRAANGLFKQTESGLWCIRADEFQFSVETAIPLTGMTLVGPNNQDTSITPTTSYTVGIRPMGIASVTSTAQVQITNSQGAYQDLNQNWQWVLSQRAVPEAMWGAPLGPNQAPTPEATLLPNRLVGLSQIQLKPGAPSTPIPVAAAQVFAYMIIGETADGIPVYLPLAATAPAINQPAATDNQVLTLIGQTLTSIAVQAKRTSLFNALVSLGVNAGVDGDLSDVQKAVGLNYQALPQVGSPDGIAT</sequence>
<organism evidence="3">
    <name type="scientific">Leptolyngbya sp. NK1-12</name>
    <dbReference type="NCBI Taxonomy" id="2547451"/>
    <lineage>
        <taxon>Bacteria</taxon>
        <taxon>Bacillati</taxon>
        <taxon>Cyanobacteriota</taxon>
        <taxon>Cyanophyceae</taxon>
        <taxon>Leptolyngbyales</taxon>
        <taxon>Leptolyngbyaceae</taxon>
        <taxon>Leptolyngbya group</taxon>
        <taxon>Leptolyngbya</taxon>
    </lineage>
</organism>
<dbReference type="RefSeq" id="WP_316436922.1">
    <property type="nucleotide sequence ID" value="NZ_CP053587.1"/>
</dbReference>
<proteinExistence type="predicted"/>
<reference evidence="3" key="1">
    <citation type="submission" date="2020-05" db="EMBL/GenBank/DDBJ databases">
        <authorList>
            <person name="Zhu T."/>
            <person name="Keshari N."/>
            <person name="Lu X."/>
        </authorList>
    </citation>
    <scope>NUCLEOTIDE SEQUENCE</scope>
    <source>
        <strain evidence="3">NK1-12</strain>
    </source>
</reference>
<evidence type="ECO:0000259" key="2">
    <source>
        <dbReference type="Pfam" id="PF20248"/>
    </source>
</evidence>
<protein>
    <recommendedName>
        <fullName evidence="2">DUF6603 domain-containing protein</fullName>
    </recommendedName>
</protein>
<feature type="region of interest" description="Disordered" evidence="1">
    <location>
        <begin position="342"/>
        <end position="368"/>
    </location>
</feature>
<evidence type="ECO:0000256" key="1">
    <source>
        <dbReference type="SAM" id="MobiDB-lite"/>
    </source>
</evidence>
<feature type="domain" description="DUF6603" evidence="2">
    <location>
        <begin position="576"/>
        <end position="1098"/>
    </location>
</feature>
<dbReference type="EMBL" id="CP053587">
    <property type="protein sequence ID" value="WNZ27271.1"/>
    <property type="molecule type" value="Genomic_DNA"/>
</dbReference>
<dbReference type="Pfam" id="PF20248">
    <property type="entry name" value="DUF6603"/>
    <property type="match status" value="1"/>
</dbReference>
<dbReference type="InterPro" id="IPR046538">
    <property type="entry name" value="DUF6603"/>
</dbReference>